<name>A0ABR2KHQ7_9EUKA</name>
<evidence type="ECO:0000313" key="3">
    <source>
        <dbReference type="Proteomes" id="UP001470230"/>
    </source>
</evidence>
<organism evidence="2 3">
    <name type="scientific">Tritrichomonas musculus</name>
    <dbReference type="NCBI Taxonomy" id="1915356"/>
    <lineage>
        <taxon>Eukaryota</taxon>
        <taxon>Metamonada</taxon>
        <taxon>Parabasalia</taxon>
        <taxon>Tritrichomonadida</taxon>
        <taxon>Tritrichomonadidae</taxon>
        <taxon>Tritrichomonas</taxon>
    </lineage>
</organism>
<dbReference type="Proteomes" id="UP001470230">
    <property type="component" value="Unassembled WGS sequence"/>
</dbReference>
<evidence type="ECO:0000256" key="1">
    <source>
        <dbReference type="SAM" id="Phobius"/>
    </source>
</evidence>
<keyword evidence="1" id="KW-0472">Membrane</keyword>
<sequence length="793" mass="93367">MKETLISLMKNILYSFIGFISKKFIRQINYYPNDRNKACFIFQENLFHQKQYPLNIRQIEFDSLNIDLLTKTITIDDISLSNDSETDISSQSKAPKKFVFRTFFTLFLTIFNFLFGRFINSIMKPLFAFIIRKIIKNTTIIINSINIDLKIPVNDQNEAIQLKTIVKSTNFILKKDYNFNATIESFQIELKNNESNKTIVMIEAPTLELMRKSMKSFTFDSKSAISIYFSIFDSSILIDLFKKAKTIKMDEIFAFKNHIKKRFEPDLDINIENINFFIIKSNLPLLLLSITPNEIKYPFFRSDFENKIEIKFELKHLCHRTYNVISNFSTEITINNNNVDVIVSPIQTTLSAFLVREIFAAEIKDSLHSSLQHQYEKVFFQNDTKEVIKLTLIKKNSNDKYSIELESNIKKEIKEQEFESDVKVDFIHKNYYFSIDSLYSSIFLDKNIIVILTTKGGINTIHFSSPYLIRNRLSYDIEACFNDQNPLIIEKKKDQFIPCKINFNLSEKIKVAMLPSHSDYVYLDFKSQKPIKFIDRKNKIKYYSTYFLSFDSQKSICSITFMPFVIVTNYLPYDVHLKIKNITTLELKQKTPVDLSFVKGYKSDLEFILDFGDFAIGNKIIKKSRIENFKEEVFLFKKGEKIGQVIFKCSEKRKKNKTYFDLSIYSPLILENESNIPLSLHVSKCDRYKFIDKKILYNSETIMSNDYLIKLPIVYEKLTNVNWLDFKYLDGFSQMIPLQHERNNKIFLFLTLEKKEGNCNQSSIVTIQPYFKIHSDINETVKFLAFSKNKDMY</sequence>
<gene>
    <name evidence="2" type="ORF">M9Y10_035417</name>
</gene>
<evidence type="ECO:0000313" key="2">
    <source>
        <dbReference type="EMBL" id="KAK8890636.1"/>
    </source>
</evidence>
<protein>
    <recommendedName>
        <fullName evidence="4">Transmembrane protein</fullName>
    </recommendedName>
</protein>
<comment type="caution">
    <text evidence="2">The sequence shown here is derived from an EMBL/GenBank/DDBJ whole genome shotgun (WGS) entry which is preliminary data.</text>
</comment>
<proteinExistence type="predicted"/>
<accession>A0ABR2KHQ7</accession>
<keyword evidence="1" id="KW-0812">Transmembrane</keyword>
<dbReference type="EMBL" id="JAPFFF010000005">
    <property type="protein sequence ID" value="KAK8890636.1"/>
    <property type="molecule type" value="Genomic_DNA"/>
</dbReference>
<reference evidence="2 3" key="1">
    <citation type="submission" date="2024-04" db="EMBL/GenBank/DDBJ databases">
        <title>Tritrichomonas musculus Genome.</title>
        <authorList>
            <person name="Alves-Ferreira E."/>
            <person name="Grigg M."/>
            <person name="Lorenzi H."/>
            <person name="Galac M."/>
        </authorList>
    </citation>
    <scope>NUCLEOTIDE SEQUENCE [LARGE SCALE GENOMIC DNA]</scope>
    <source>
        <strain evidence="2 3">EAF2021</strain>
    </source>
</reference>
<keyword evidence="1" id="KW-1133">Transmembrane helix</keyword>
<evidence type="ECO:0008006" key="4">
    <source>
        <dbReference type="Google" id="ProtNLM"/>
    </source>
</evidence>
<keyword evidence="3" id="KW-1185">Reference proteome</keyword>
<feature type="transmembrane region" description="Helical" evidence="1">
    <location>
        <begin position="98"/>
        <end position="119"/>
    </location>
</feature>